<dbReference type="EMBL" id="VDFC01000007">
    <property type="protein sequence ID" value="KAA0942490.1"/>
    <property type="molecule type" value="Genomic_DNA"/>
</dbReference>
<dbReference type="InterPro" id="IPR023393">
    <property type="entry name" value="START-like_dom_sf"/>
</dbReference>
<dbReference type="OrthoDB" id="9134299at2"/>
<comment type="caution">
    <text evidence="2">The sequence shown here is derived from an EMBL/GenBank/DDBJ whole genome shotgun (WGS) entry which is preliminary data.</text>
</comment>
<dbReference type="AlphaFoldDB" id="A0A5B0BKM2"/>
<evidence type="ECO:0000313" key="2">
    <source>
        <dbReference type="EMBL" id="KAA0942490.1"/>
    </source>
</evidence>
<dbReference type="Gene3D" id="3.30.530.20">
    <property type="match status" value="1"/>
</dbReference>
<dbReference type="Proteomes" id="UP000324965">
    <property type="component" value="Unassembled WGS sequence"/>
</dbReference>
<dbReference type="Pfam" id="PF03364">
    <property type="entry name" value="Polyketide_cyc"/>
    <property type="match status" value="1"/>
</dbReference>
<accession>A0A5B0BKM2</accession>
<organism evidence="2 3">
    <name type="scientific">Streptomyces apricus</name>
    <dbReference type="NCBI Taxonomy" id="1828112"/>
    <lineage>
        <taxon>Bacteria</taxon>
        <taxon>Bacillati</taxon>
        <taxon>Actinomycetota</taxon>
        <taxon>Actinomycetes</taxon>
        <taxon>Kitasatosporales</taxon>
        <taxon>Streptomycetaceae</taxon>
        <taxon>Streptomyces</taxon>
    </lineage>
</organism>
<reference evidence="2 3" key="1">
    <citation type="submission" date="2019-05" db="EMBL/GenBank/DDBJ databases">
        <authorList>
            <person name="Hariharan J."/>
            <person name="Choudoir M.J."/>
            <person name="Diebold P."/>
            <person name="Panke-Buisse K."/>
            <person name="Buckley D.H."/>
        </authorList>
    </citation>
    <scope>NUCLEOTIDE SEQUENCE [LARGE SCALE GENOMIC DNA]</scope>
    <source>
        <strain evidence="2 3">SUN51</strain>
    </source>
</reference>
<keyword evidence="3" id="KW-1185">Reference proteome</keyword>
<gene>
    <name evidence="2" type="ORF">FGF04_02915</name>
</gene>
<feature type="domain" description="Coenzyme Q-binding protein COQ10 START" evidence="1">
    <location>
        <begin position="14"/>
        <end position="142"/>
    </location>
</feature>
<dbReference type="RefSeq" id="WP_149509611.1">
    <property type="nucleotide sequence ID" value="NZ_VDFC01000007.1"/>
</dbReference>
<dbReference type="SUPFAM" id="SSF55961">
    <property type="entry name" value="Bet v1-like"/>
    <property type="match status" value="1"/>
</dbReference>
<evidence type="ECO:0000259" key="1">
    <source>
        <dbReference type="Pfam" id="PF03364"/>
    </source>
</evidence>
<protein>
    <submittedName>
        <fullName evidence="2">Cyclase</fullName>
    </submittedName>
</protein>
<sequence length="179" mass="18919">MRSVHVAVELPGVSPAAGYGQVKQFARYPELVPVVRAVTVHDGSTDAGAGDGSGEETSDWEVYFRNGILRWTESDRFDPADLAIAFTQLDGDFEEFEGEWRISQRPGGCLVDFRAGFDFGIPSLAGILDPVAERVIKETIARVVIGLFGGAGHVVGDEALAHAVSLPPAEIPLAGAGAV</sequence>
<dbReference type="InterPro" id="IPR005031">
    <property type="entry name" value="COQ10_START"/>
</dbReference>
<evidence type="ECO:0000313" key="3">
    <source>
        <dbReference type="Proteomes" id="UP000324965"/>
    </source>
</evidence>
<proteinExistence type="predicted"/>
<name>A0A5B0BKM2_9ACTN</name>